<dbReference type="PROSITE" id="PS00688">
    <property type="entry name" value="SIGMA54_INTERACT_3"/>
    <property type="match status" value="1"/>
</dbReference>
<dbReference type="InterPro" id="IPR011006">
    <property type="entry name" value="CheY-like_superfamily"/>
</dbReference>
<evidence type="ECO:0000259" key="8">
    <source>
        <dbReference type="PROSITE" id="PS50110"/>
    </source>
</evidence>
<dbReference type="EMBL" id="JALJYF010000001">
    <property type="protein sequence ID" value="MCP1726358.1"/>
    <property type="molecule type" value="Genomic_DNA"/>
</dbReference>
<sequence length="461" mass="51173">MKKHQERILLVEDDPSLSRLIVEELEEGGWEVRAVDTAEKAVPLLEQWDPALVLSDLRLPGANGMSLLEEAQSMSLPPAFVILTAFGSIEQAVEALKAGADEFLTKPIDVDHLLLTVKRVLDNHRLRSEVQQFREVFSGDDFHGMVGESREMHRLYDEIRSVAVASGPVLVIGESGTGKELVARAIHEESERRDGPFLAVNCAGIPADLLESEFFGHTAGAFTGAVKRHEGIFSQSDGGTLLLDEIGEMPMNLQAKLLRVLQEGVIRPVGGESDISVDVRIVAATNRNLEELVADGGFREDLFYRMETFALNVPPLRDRGMDLEMLAARFMRRFSLQQGREVEGFSSEAMAALKRHPFPGNVRELQNAVERAVTFCHGDTIQVEHLPTRIRNYREDETSTHAGGVRTGLLEKLTEGQALPSLEELEGRYIRHVLEQVDGNKRQAASILGVSRQTLYRKLPS</sequence>
<dbReference type="CDD" id="cd00009">
    <property type="entry name" value="AAA"/>
    <property type="match status" value="1"/>
</dbReference>
<dbReference type="SUPFAM" id="SSF52172">
    <property type="entry name" value="CheY-like"/>
    <property type="match status" value="1"/>
</dbReference>
<dbReference type="Gene3D" id="1.10.8.60">
    <property type="match status" value="1"/>
</dbReference>
<dbReference type="PANTHER" id="PTHR32071">
    <property type="entry name" value="TRANSCRIPTIONAL REGULATORY PROTEIN"/>
    <property type="match status" value="1"/>
</dbReference>
<dbReference type="Pfam" id="PF00158">
    <property type="entry name" value="Sigma54_activat"/>
    <property type="match status" value="1"/>
</dbReference>
<evidence type="ECO:0000256" key="1">
    <source>
        <dbReference type="ARBA" id="ARBA00022741"/>
    </source>
</evidence>
<dbReference type="SUPFAM" id="SSF46689">
    <property type="entry name" value="Homeodomain-like"/>
    <property type="match status" value="1"/>
</dbReference>
<dbReference type="PROSITE" id="PS00676">
    <property type="entry name" value="SIGMA54_INTERACT_2"/>
    <property type="match status" value="1"/>
</dbReference>
<dbReference type="PROSITE" id="PS50110">
    <property type="entry name" value="RESPONSE_REGULATORY"/>
    <property type="match status" value="1"/>
</dbReference>
<dbReference type="InterPro" id="IPR025943">
    <property type="entry name" value="Sigma_54_int_dom_ATP-bd_2"/>
</dbReference>
<dbReference type="RefSeq" id="WP_253444514.1">
    <property type="nucleotide sequence ID" value="NZ_JALJYF010000001.1"/>
</dbReference>
<name>A0ABT1G4Y9_9GAMM</name>
<evidence type="ECO:0000256" key="5">
    <source>
        <dbReference type="ARBA" id="ARBA00023163"/>
    </source>
</evidence>
<gene>
    <name evidence="9" type="ORF">J2T60_000323</name>
</gene>
<evidence type="ECO:0000256" key="2">
    <source>
        <dbReference type="ARBA" id="ARBA00022840"/>
    </source>
</evidence>
<keyword evidence="6" id="KW-0597">Phosphoprotein</keyword>
<dbReference type="InterPro" id="IPR009057">
    <property type="entry name" value="Homeodomain-like_sf"/>
</dbReference>
<feature type="modified residue" description="4-aspartylphosphate" evidence="6">
    <location>
        <position position="56"/>
    </location>
</feature>
<dbReference type="SUPFAM" id="SSF52540">
    <property type="entry name" value="P-loop containing nucleoside triphosphate hydrolases"/>
    <property type="match status" value="1"/>
</dbReference>
<dbReference type="Pfam" id="PF25601">
    <property type="entry name" value="AAA_lid_14"/>
    <property type="match status" value="1"/>
</dbReference>
<feature type="domain" description="Sigma-54 factor interaction" evidence="7">
    <location>
        <begin position="145"/>
        <end position="374"/>
    </location>
</feature>
<dbReference type="Gene3D" id="3.40.50.2300">
    <property type="match status" value="1"/>
</dbReference>
<keyword evidence="5" id="KW-0804">Transcription</keyword>
<evidence type="ECO:0000256" key="6">
    <source>
        <dbReference type="PROSITE-ProRule" id="PRU00169"/>
    </source>
</evidence>
<feature type="domain" description="Response regulatory" evidence="8">
    <location>
        <begin position="7"/>
        <end position="121"/>
    </location>
</feature>
<evidence type="ECO:0000313" key="10">
    <source>
        <dbReference type="Proteomes" id="UP001523550"/>
    </source>
</evidence>
<dbReference type="PROSITE" id="PS00675">
    <property type="entry name" value="SIGMA54_INTERACT_1"/>
    <property type="match status" value="1"/>
</dbReference>
<dbReference type="InterPro" id="IPR058031">
    <property type="entry name" value="AAA_lid_NorR"/>
</dbReference>
<dbReference type="Gene3D" id="3.40.50.300">
    <property type="entry name" value="P-loop containing nucleotide triphosphate hydrolases"/>
    <property type="match status" value="1"/>
</dbReference>
<dbReference type="InterPro" id="IPR025944">
    <property type="entry name" value="Sigma_54_int_dom_CS"/>
</dbReference>
<dbReference type="Pfam" id="PF02954">
    <property type="entry name" value="HTH_8"/>
    <property type="match status" value="1"/>
</dbReference>
<dbReference type="Gene3D" id="1.10.10.60">
    <property type="entry name" value="Homeodomain-like"/>
    <property type="match status" value="1"/>
</dbReference>
<dbReference type="SMART" id="SM00448">
    <property type="entry name" value="REC"/>
    <property type="match status" value="1"/>
</dbReference>
<reference evidence="9 10" key="1">
    <citation type="submission" date="2022-03" db="EMBL/GenBank/DDBJ databases">
        <title>Genomic Encyclopedia of Type Strains, Phase III (KMG-III): the genomes of soil and plant-associated and newly described type strains.</title>
        <authorList>
            <person name="Whitman W."/>
        </authorList>
    </citation>
    <scope>NUCLEOTIDE SEQUENCE [LARGE SCALE GENOMIC DNA]</scope>
    <source>
        <strain evidence="9 10">BSker1</strain>
    </source>
</reference>
<dbReference type="PROSITE" id="PS50045">
    <property type="entry name" value="SIGMA54_INTERACT_4"/>
    <property type="match status" value="1"/>
</dbReference>
<dbReference type="PRINTS" id="PR01590">
    <property type="entry name" value="HTHFIS"/>
</dbReference>
<organism evidence="9 10">
    <name type="scientific">Natronospira proteinivora</name>
    <dbReference type="NCBI Taxonomy" id="1807133"/>
    <lineage>
        <taxon>Bacteria</taxon>
        <taxon>Pseudomonadati</taxon>
        <taxon>Pseudomonadota</taxon>
        <taxon>Gammaproteobacteria</taxon>
        <taxon>Natronospirales</taxon>
        <taxon>Natronospiraceae</taxon>
        <taxon>Natronospira</taxon>
    </lineage>
</organism>
<evidence type="ECO:0000256" key="3">
    <source>
        <dbReference type="ARBA" id="ARBA00023015"/>
    </source>
</evidence>
<protein>
    <submittedName>
        <fullName evidence="9">DNA-binding NtrC family response regulator</fullName>
    </submittedName>
</protein>
<accession>A0ABT1G4Y9</accession>
<comment type="caution">
    <text evidence="9">The sequence shown here is derived from an EMBL/GenBank/DDBJ whole genome shotgun (WGS) entry which is preliminary data.</text>
</comment>
<dbReference type="Pfam" id="PF00072">
    <property type="entry name" value="Response_reg"/>
    <property type="match status" value="1"/>
</dbReference>
<dbReference type="InterPro" id="IPR027417">
    <property type="entry name" value="P-loop_NTPase"/>
</dbReference>
<keyword evidence="3" id="KW-0805">Transcription regulation</keyword>
<dbReference type="InterPro" id="IPR001789">
    <property type="entry name" value="Sig_transdc_resp-reg_receiver"/>
</dbReference>
<keyword evidence="1" id="KW-0547">Nucleotide-binding</keyword>
<dbReference type="InterPro" id="IPR002078">
    <property type="entry name" value="Sigma_54_int"/>
</dbReference>
<dbReference type="InterPro" id="IPR002197">
    <property type="entry name" value="HTH_Fis"/>
</dbReference>
<evidence type="ECO:0000313" key="9">
    <source>
        <dbReference type="EMBL" id="MCP1726358.1"/>
    </source>
</evidence>
<dbReference type="GO" id="GO:0003677">
    <property type="term" value="F:DNA binding"/>
    <property type="evidence" value="ECO:0007669"/>
    <property type="project" value="UniProtKB-KW"/>
</dbReference>
<keyword evidence="4 9" id="KW-0238">DNA-binding</keyword>
<evidence type="ECO:0000259" key="7">
    <source>
        <dbReference type="PROSITE" id="PS50045"/>
    </source>
</evidence>
<evidence type="ECO:0000256" key="4">
    <source>
        <dbReference type="ARBA" id="ARBA00023125"/>
    </source>
</evidence>
<dbReference type="Proteomes" id="UP001523550">
    <property type="component" value="Unassembled WGS sequence"/>
</dbReference>
<dbReference type="InterPro" id="IPR025662">
    <property type="entry name" value="Sigma_54_int_dom_ATP-bd_1"/>
</dbReference>
<keyword evidence="2" id="KW-0067">ATP-binding</keyword>
<dbReference type="InterPro" id="IPR003593">
    <property type="entry name" value="AAA+_ATPase"/>
</dbReference>
<keyword evidence="10" id="KW-1185">Reference proteome</keyword>
<dbReference type="SMART" id="SM00382">
    <property type="entry name" value="AAA"/>
    <property type="match status" value="1"/>
</dbReference>
<proteinExistence type="predicted"/>